<dbReference type="RefSeq" id="WP_143060133.1">
    <property type="nucleotide sequence ID" value="NZ_FOHJ01000005.1"/>
</dbReference>
<organism evidence="1 2">
    <name type="scientific">Salinibacillus kushneri</name>
    <dbReference type="NCBI Taxonomy" id="237682"/>
    <lineage>
        <taxon>Bacteria</taxon>
        <taxon>Bacillati</taxon>
        <taxon>Bacillota</taxon>
        <taxon>Bacilli</taxon>
        <taxon>Bacillales</taxon>
        <taxon>Bacillaceae</taxon>
        <taxon>Salinibacillus</taxon>
    </lineage>
</organism>
<name>A0A1I0EW05_9BACI</name>
<dbReference type="STRING" id="237682.SAMN05421676_10583"/>
<evidence type="ECO:0000313" key="1">
    <source>
        <dbReference type="EMBL" id="SET49082.1"/>
    </source>
</evidence>
<protein>
    <recommendedName>
        <fullName evidence="3">Thioredoxin</fullName>
    </recommendedName>
</protein>
<dbReference type="Proteomes" id="UP000199095">
    <property type="component" value="Unassembled WGS sequence"/>
</dbReference>
<gene>
    <name evidence="1" type="ORF">SAMN05421676_10583</name>
</gene>
<dbReference type="AlphaFoldDB" id="A0A1I0EW05"/>
<dbReference type="EMBL" id="FOHJ01000005">
    <property type="protein sequence ID" value="SET49082.1"/>
    <property type="molecule type" value="Genomic_DNA"/>
</dbReference>
<proteinExistence type="predicted"/>
<keyword evidence="2" id="KW-1185">Reference proteome</keyword>
<evidence type="ECO:0008006" key="3">
    <source>
        <dbReference type="Google" id="ProtNLM"/>
    </source>
</evidence>
<sequence length="29" mass="3390">MAKTITSEEYQDLVKNMDKPMVLEFGANW</sequence>
<accession>A0A1I0EW05</accession>
<evidence type="ECO:0000313" key="2">
    <source>
        <dbReference type="Proteomes" id="UP000199095"/>
    </source>
</evidence>
<reference evidence="2" key="1">
    <citation type="submission" date="2016-10" db="EMBL/GenBank/DDBJ databases">
        <authorList>
            <person name="Varghese N."/>
            <person name="Submissions S."/>
        </authorList>
    </citation>
    <scope>NUCLEOTIDE SEQUENCE [LARGE SCALE GENOMIC DNA]</scope>
    <source>
        <strain evidence="2">CGMCC 1.3566</strain>
    </source>
</reference>